<sequence length="609" mass="68069">MASGQSKIELILDLKNRIGVGLSQAKKQINTDTSQMQRRLNEFSASSVKNFKSAAAEIPMLGNGLRLMSNPIAIASTLVTGLAAGFVKATDRAAEFNHEFRDLANLNLDKPQSEINDLRKMVLDSAWRKGFNAEKTANAYNELQSTAGIYGAEARPIVEKQGEFALLMKTSMDSYVAGTAKAMANWRFGVDKLDAFNKSNYAAMQVGVVSFEELAKVQSTFAGSAASINQSFDTANKLFSLFTVKTKSVDEAATLTKSLFNDLTKATTVKAFKKIGIDLFDSNKRLKQADMIMLELNDKFLKLKNDKSIVSLKNQFHGSEGLIAMIQAATDKSGELRKMLDEFKDSKFNTDAALLQAQNDIVARQEKLANRIDLLVIKMGHIMLPIKEWFVDKASKYVEYVGLATKSQAEREQEFRVQQDEDIQKKYGGILSNVGNMSEEQYNKYLGAMRFEANRYFDKYSQKTEYIKNANRLTLPSQMLFLGEKDRLESYDKYDNFARQKDLARSKSLTKLMSDFEDARLNKDNIPTAPTKPPASDTSGDLSGISDKLNRVVGASQAPRNITVNIDAFNKGGINTQNTSLQNMDAKQIEDWFIDMCYRAIRNVELGYN</sequence>
<dbReference type="RefSeq" id="WP_379998189.1">
    <property type="nucleotide sequence ID" value="NZ_JBHSGN010000093.1"/>
</dbReference>
<evidence type="ECO:0000256" key="1">
    <source>
        <dbReference type="SAM" id="MobiDB-lite"/>
    </source>
</evidence>
<evidence type="ECO:0000259" key="2">
    <source>
        <dbReference type="Pfam" id="PF10145"/>
    </source>
</evidence>
<proteinExistence type="predicted"/>
<evidence type="ECO:0000313" key="3">
    <source>
        <dbReference type="EMBL" id="MFC4675188.1"/>
    </source>
</evidence>
<dbReference type="Pfam" id="PF10145">
    <property type="entry name" value="PhageMin_Tail"/>
    <property type="match status" value="1"/>
</dbReference>
<accession>A0ABV9KZJ3</accession>
<dbReference type="NCBIfam" id="TIGR01760">
    <property type="entry name" value="tape_meas_TP901"/>
    <property type="match status" value="1"/>
</dbReference>
<gene>
    <name evidence="3" type="ORF">ACFO6W_15920</name>
</gene>
<evidence type="ECO:0000313" key="4">
    <source>
        <dbReference type="Proteomes" id="UP001596023"/>
    </source>
</evidence>
<comment type="caution">
    <text evidence="3">The sequence shown here is derived from an EMBL/GenBank/DDBJ whole genome shotgun (WGS) entry which is preliminary data.</text>
</comment>
<protein>
    <submittedName>
        <fullName evidence="3">Phage tail tape measure protein</fullName>
    </submittedName>
</protein>
<keyword evidence="4" id="KW-1185">Reference proteome</keyword>
<dbReference type="InterPro" id="IPR010090">
    <property type="entry name" value="Phage_tape_meas"/>
</dbReference>
<reference evidence="4" key="1">
    <citation type="journal article" date="2019" name="Int. J. Syst. Evol. Microbiol.">
        <title>The Global Catalogue of Microorganisms (GCM) 10K type strain sequencing project: providing services to taxonomists for standard genome sequencing and annotation.</title>
        <authorList>
            <consortium name="The Broad Institute Genomics Platform"/>
            <consortium name="The Broad Institute Genome Sequencing Center for Infectious Disease"/>
            <person name="Wu L."/>
            <person name="Ma J."/>
        </authorList>
    </citation>
    <scope>NUCLEOTIDE SEQUENCE [LARGE SCALE GENOMIC DNA]</scope>
    <source>
        <strain evidence="4">CCUG 66188</strain>
    </source>
</reference>
<name>A0ABV9KZJ3_9BACT</name>
<feature type="domain" description="Phage tail tape measure protein" evidence="2">
    <location>
        <begin position="130"/>
        <end position="308"/>
    </location>
</feature>
<dbReference type="Proteomes" id="UP001596023">
    <property type="component" value="Unassembled WGS sequence"/>
</dbReference>
<feature type="region of interest" description="Disordered" evidence="1">
    <location>
        <begin position="522"/>
        <end position="543"/>
    </location>
</feature>
<organism evidence="3 4">
    <name type="scientific">Dysgonomonas termitidis</name>
    <dbReference type="NCBI Taxonomy" id="1516126"/>
    <lineage>
        <taxon>Bacteria</taxon>
        <taxon>Pseudomonadati</taxon>
        <taxon>Bacteroidota</taxon>
        <taxon>Bacteroidia</taxon>
        <taxon>Bacteroidales</taxon>
        <taxon>Dysgonomonadaceae</taxon>
        <taxon>Dysgonomonas</taxon>
    </lineage>
</organism>
<dbReference type="EMBL" id="JBHSGN010000093">
    <property type="protein sequence ID" value="MFC4675188.1"/>
    <property type="molecule type" value="Genomic_DNA"/>
</dbReference>